<feature type="transmembrane region" description="Helical" evidence="2">
    <location>
        <begin position="90"/>
        <end position="107"/>
    </location>
</feature>
<dbReference type="OrthoDB" id="786429at2759"/>
<accession>A0A6J1BG03</accession>
<organism evidence="3 5">
    <name type="scientific">Herrania umbratica</name>
    <dbReference type="NCBI Taxonomy" id="108875"/>
    <lineage>
        <taxon>Eukaryota</taxon>
        <taxon>Viridiplantae</taxon>
        <taxon>Streptophyta</taxon>
        <taxon>Embryophyta</taxon>
        <taxon>Tracheophyta</taxon>
        <taxon>Spermatophyta</taxon>
        <taxon>Magnoliopsida</taxon>
        <taxon>eudicotyledons</taxon>
        <taxon>Gunneridae</taxon>
        <taxon>Pentapetalae</taxon>
        <taxon>rosids</taxon>
        <taxon>malvids</taxon>
        <taxon>Malvales</taxon>
        <taxon>Malvaceae</taxon>
        <taxon>Byttnerioideae</taxon>
        <taxon>Herrania</taxon>
    </lineage>
</organism>
<dbReference type="RefSeq" id="XP_021298360.1">
    <property type="nucleotide sequence ID" value="XM_021442685.1"/>
</dbReference>
<dbReference type="RefSeq" id="XP_021298361.1">
    <property type="nucleotide sequence ID" value="XM_021442686.1"/>
</dbReference>
<keyword evidence="2" id="KW-0812">Transmembrane</keyword>
<keyword evidence="2" id="KW-1133">Transmembrane helix</keyword>
<keyword evidence="2" id="KW-0472">Membrane</keyword>
<reference evidence="4 5" key="1">
    <citation type="submission" date="2025-04" db="UniProtKB">
        <authorList>
            <consortium name="RefSeq"/>
        </authorList>
    </citation>
    <scope>IDENTIFICATION</scope>
    <source>
        <tissue evidence="4 5">Leaf</tissue>
    </source>
</reference>
<evidence type="ECO:0000313" key="3">
    <source>
        <dbReference type="Proteomes" id="UP000504621"/>
    </source>
</evidence>
<keyword evidence="3" id="KW-1185">Reference proteome</keyword>
<feature type="compositionally biased region" description="Pro residues" evidence="1">
    <location>
        <begin position="61"/>
        <end position="75"/>
    </location>
</feature>
<name>A0A6J1BG03_9ROSI</name>
<protein>
    <submittedName>
        <fullName evidence="4 5">Uncharacterized protein LOC110427213</fullName>
    </submittedName>
</protein>
<dbReference type="GeneID" id="110427213"/>
<dbReference type="PANTHER" id="PTHR37706:SF2">
    <property type="entry name" value="TRANSMEMBRANE PROTEIN"/>
    <property type="match status" value="1"/>
</dbReference>
<evidence type="ECO:0000256" key="1">
    <source>
        <dbReference type="SAM" id="MobiDB-lite"/>
    </source>
</evidence>
<dbReference type="Proteomes" id="UP000504621">
    <property type="component" value="Unplaced"/>
</dbReference>
<sequence length="123" mass="13988">MEMATAFSHRSSFAYLNFQSFNLDSRRPLIVSPFHPHRPCLPIRLRSSSNAPKPRCLSAGPGPPSSPEPDPPRPPGFAGKLSRFQDRAQIFLAVLFWMSLFFWASAWDRNNSGRPDKGSRFRR</sequence>
<evidence type="ECO:0000256" key="2">
    <source>
        <dbReference type="SAM" id="Phobius"/>
    </source>
</evidence>
<evidence type="ECO:0000313" key="4">
    <source>
        <dbReference type="RefSeq" id="XP_021298360.1"/>
    </source>
</evidence>
<feature type="region of interest" description="Disordered" evidence="1">
    <location>
        <begin position="45"/>
        <end position="79"/>
    </location>
</feature>
<dbReference type="PANTHER" id="PTHR37706">
    <property type="entry name" value="TRANSMEMBRANE PROTEIN"/>
    <property type="match status" value="1"/>
</dbReference>
<proteinExistence type="predicted"/>
<evidence type="ECO:0000313" key="5">
    <source>
        <dbReference type="RefSeq" id="XP_021298361.1"/>
    </source>
</evidence>
<dbReference type="AlphaFoldDB" id="A0A6J1BG03"/>
<gene>
    <name evidence="4 5" type="primary">LOC110427213</name>
</gene>